<dbReference type="PROSITE" id="PS50850">
    <property type="entry name" value="MFS"/>
    <property type="match status" value="1"/>
</dbReference>
<keyword evidence="3 5" id="KW-1133">Transmembrane helix</keyword>
<dbReference type="STRING" id="326424.FRAAL5641"/>
<dbReference type="InterPro" id="IPR020846">
    <property type="entry name" value="MFS_dom"/>
</dbReference>
<name>Q0RE38_FRAAA</name>
<feature type="domain" description="Major facilitator superfamily (MFS) profile" evidence="6">
    <location>
        <begin position="1"/>
        <end position="68"/>
    </location>
</feature>
<sequence>MGIAGPIGGRLADRAGSRPVAVAGAALTTVGLVLLAPLGTAWSPAEVAVRLALAGTGMGLYGGRRRRW</sequence>
<evidence type="ECO:0000313" key="8">
    <source>
        <dbReference type="Proteomes" id="UP000000657"/>
    </source>
</evidence>
<dbReference type="Proteomes" id="UP000000657">
    <property type="component" value="Chromosome"/>
</dbReference>
<dbReference type="EMBL" id="CT573213">
    <property type="protein sequence ID" value="CAJ64274.1"/>
    <property type="molecule type" value="Genomic_DNA"/>
</dbReference>
<dbReference type="KEGG" id="fal:FRAAL5641"/>
<dbReference type="SUPFAM" id="SSF103473">
    <property type="entry name" value="MFS general substrate transporter"/>
    <property type="match status" value="1"/>
</dbReference>
<feature type="transmembrane region" description="Helical" evidence="5">
    <location>
        <begin position="20"/>
        <end position="41"/>
    </location>
</feature>
<dbReference type="GO" id="GO:0022857">
    <property type="term" value="F:transmembrane transporter activity"/>
    <property type="evidence" value="ECO:0007669"/>
    <property type="project" value="InterPro"/>
</dbReference>
<evidence type="ECO:0000256" key="3">
    <source>
        <dbReference type="ARBA" id="ARBA00022989"/>
    </source>
</evidence>
<feature type="transmembrane region" description="Helical" evidence="5">
    <location>
        <begin position="47"/>
        <end position="63"/>
    </location>
</feature>
<evidence type="ECO:0000259" key="6">
    <source>
        <dbReference type="PROSITE" id="PS50850"/>
    </source>
</evidence>
<evidence type="ECO:0000256" key="4">
    <source>
        <dbReference type="ARBA" id="ARBA00023136"/>
    </source>
</evidence>
<evidence type="ECO:0000256" key="2">
    <source>
        <dbReference type="ARBA" id="ARBA00022692"/>
    </source>
</evidence>
<evidence type="ECO:0000256" key="1">
    <source>
        <dbReference type="ARBA" id="ARBA00004651"/>
    </source>
</evidence>
<dbReference type="InterPro" id="IPR036259">
    <property type="entry name" value="MFS_trans_sf"/>
</dbReference>
<protein>
    <submittedName>
        <fullName evidence="7">Efflux pump antibiotic resistance protein (Partial)</fullName>
    </submittedName>
</protein>
<gene>
    <name evidence="7" type="ordered locus">FRAAL5641</name>
</gene>
<organism evidence="7 8">
    <name type="scientific">Frankia alni (strain DSM 45986 / CECT 9034 / ACN14a)</name>
    <dbReference type="NCBI Taxonomy" id="326424"/>
    <lineage>
        <taxon>Bacteria</taxon>
        <taxon>Bacillati</taxon>
        <taxon>Actinomycetota</taxon>
        <taxon>Actinomycetes</taxon>
        <taxon>Frankiales</taxon>
        <taxon>Frankiaceae</taxon>
        <taxon>Frankia</taxon>
    </lineage>
</organism>
<proteinExistence type="predicted"/>
<evidence type="ECO:0000256" key="5">
    <source>
        <dbReference type="SAM" id="Phobius"/>
    </source>
</evidence>
<dbReference type="GO" id="GO:0005886">
    <property type="term" value="C:plasma membrane"/>
    <property type="evidence" value="ECO:0007669"/>
    <property type="project" value="UniProtKB-SubCell"/>
</dbReference>
<keyword evidence="4 5" id="KW-0472">Membrane</keyword>
<dbReference type="AlphaFoldDB" id="Q0RE38"/>
<evidence type="ECO:0000313" key="7">
    <source>
        <dbReference type="EMBL" id="CAJ64274.1"/>
    </source>
</evidence>
<dbReference type="HOGENOM" id="CLU_2787806_0_0_11"/>
<dbReference type="RefSeq" id="WP_011606720.1">
    <property type="nucleotide sequence ID" value="NC_008278.1"/>
</dbReference>
<accession>Q0RE38</accession>
<reference evidence="7 8" key="1">
    <citation type="journal article" date="2007" name="Genome Res.">
        <title>Genome characteristics of facultatively symbiotic Frankia sp. strains reflect host range and host plant biogeography.</title>
        <authorList>
            <person name="Normand P."/>
            <person name="Lapierre P."/>
            <person name="Tisa L.S."/>
            <person name="Gogarten J.P."/>
            <person name="Alloisio N."/>
            <person name="Bagnarol E."/>
            <person name="Bassi C.A."/>
            <person name="Berry A.M."/>
            <person name="Bickhart D.M."/>
            <person name="Choisne N."/>
            <person name="Couloux A."/>
            <person name="Cournoyer B."/>
            <person name="Cruveiller S."/>
            <person name="Daubin V."/>
            <person name="Demange N."/>
            <person name="Francino M.P."/>
            <person name="Goltsman E."/>
            <person name="Huang Y."/>
            <person name="Kopp O.R."/>
            <person name="Labarre L."/>
            <person name="Lapidus A."/>
            <person name="Lavire C."/>
            <person name="Marechal J."/>
            <person name="Martinez M."/>
            <person name="Mastronunzio J.E."/>
            <person name="Mullin B.C."/>
            <person name="Niemann J."/>
            <person name="Pujic P."/>
            <person name="Rawnsley T."/>
            <person name="Rouy Z."/>
            <person name="Schenowitz C."/>
            <person name="Sellstedt A."/>
            <person name="Tavares F."/>
            <person name="Tomkins J.P."/>
            <person name="Vallenet D."/>
            <person name="Valverde C."/>
            <person name="Wall L.G."/>
            <person name="Wang Y."/>
            <person name="Medigue C."/>
            <person name="Benson D.R."/>
        </authorList>
    </citation>
    <scope>NUCLEOTIDE SEQUENCE [LARGE SCALE GENOMIC DNA]</scope>
    <source>
        <strain evidence="8">DSM 45986 / CECT 9034 / ACN14a</strain>
    </source>
</reference>
<keyword evidence="8" id="KW-1185">Reference proteome</keyword>
<comment type="subcellular location">
    <subcellularLocation>
        <location evidence="1">Cell membrane</location>
        <topology evidence="1">Multi-pass membrane protein</topology>
    </subcellularLocation>
</comment>
<dbReference type="Gene3D" id="1.20.1250.20">
    <property type="entry name" value="MFS general substrate transporter like domains"/>
    <property type="match status" value="1"/>
</dbReference>
<keyword evidence="2 5" id="KW-0812">Transmembrane</keyword>